<dbReference type="PATRIC" id="fig|361041.3.peg.2691"/>
<dbReference type="EMBL" id="LAJG01000036">
    <property type="protein sequence ID" value="KKB76902.1"/>
    <property type="molecule type" value="Genomic_DNA"/>
</dbReference>
<dbReference type="STRING" id="361041.VW35_16460"/>
<organism evidence="1 2">
    <name type="scientific">Devosia soli</name>
    <dbReference type="NCBI Taxonomy" id="361041"/>
    <lineage>
        <taxon>Bacteria</taxon>
        <taxon>Pseudomonadati</taxon>
        <taxon>Pseudomonadota</taxon>
        <taxon>Alphaproteobacteria</taxon>
        <taxon>Hyphomicrobiales</taxon>
        <taxon>Devosiaceae</taxon>
        <taxon>Devosia</taxon>
    </lineage>
</organism>
<comment type="caution">
    <text evidence="1">The sequence shown here is derived from an EMBL/GenBank/DDBJ whole genome shotgun (WGS) entry which is preliminary data.</text>
</comment>
<evidence type="ECO:0000313" key="1">
    <source>
        <dbReference type="EMBL" id="KKB76902.1"/>
    </source>
</evidence>
<evidence type="ECO:0000313" key="2">
    <source>
        <dbReference type="Proteomes" id="UP000033514"/>
    </source>
</evidence>
<dbReference type="Proteomes" id="UP000033514">
    <property type="component" value="Unassembled WGS sequence"/>
</dbReference>
<dbReference type="AlphaFoldDB" id="A0A0F5L5J2"/>
<accession>A0A0F5L5J2</accession>
<keyword evidence="2" id="KW-1185">Reference proteome</keyword>
<name>A0A0F5L5J2_9HYPH</name>
<sequence>MARFFLGTEFTLCNNILAQGVCADGLPCPADGFSHLFIGVLCQMSFDFIKRGRYQLPQRNPASRCCGGKLLELSPDTITGLSGDIITCGLVPIRLSNNCLSEQ</sequence>
<protein>
    <submittedName>
        <fullName evidence="1">Uncharacterized protein</fullName>
    </submittedName>
</protein>
<gene>
    <name evidence="1" type="ORF">VW35_16460</name>
</gene>
<reference evidence="1 2" key="1">
    <citation type="submission" date="2015-03" db="EMBL/GenBank/DDBJ databases">
        <authorList>
            <person name="Hassan Y.I."/>
            <person name="Lepp D."/>
            <person name="Zhou T."/>
        </authorList>
    </citation>
    <scope>NUCLEOTIDE SEQUENCE [LARGE SCALE GENOMIC DNA]</scope>
    <source>
        <strain evidence="1 2">GH2-10</strain>
    </source>
</reference>
<proteinExistence type="predicted"/>